<evidence type="ECO:0000313" key="3">
    <source>
        <dbReference type="EMBL" id="CAI5452416.1"/>
    </source>
</evidence>
<organism evidence="3 4">
    <name type="scientific">Caenorhabditis angaria</name>
    <dbReference type="NCBI Taxonomy" id="860376"/>
    <lineage>
        <taxon>Eukaryota</taxon>
        <taxon>Metazoa</taxon>
        <taxon>Ecdysozoa</taxon>
        <taxon>Nematoda</taxon>
        <taxon>Chromadorea</taxon>
        <taxon>Rhabditida</taxon>
        <taxon>Rhabditina</taxon>
        <taxon>Rhabditomorpha</taxon>
        <taxon>Rhabditoidea</taxon>
        <taxon>Rhabditidae</taxon>
        <taxon>Peloderinae</taxon>
        <taxon>Caenorhabditis</taxon>
    </lineage>
</organism>
<feature type="region of interest" description="Disordered" evidence="1">
    <location>
        <begin position="140"/>
        <end position="162"/>
    </location>
</feature>
<evidence type="ECO:0000256" key="1">
    <source>
        <dbReference type="SAM" id="MobiDB-lite"/>
    </source>
</evidence>
<evidence type="ECO:0000256" key="2">
    <source>
        <dbReference type="SAM" id="SignalP"/>
    </source>
</evidence>
<dbReference type="EMBL" id="CANHGI010000005">
    <property type="protein sequence ID" value="CAI5452416.1"/>
    <property type="molecule type" value="Genomic_DNA"/>
</dbReference>
<accession>A0A9P1IX97</accession>
<comment type="caution">
    <text evidence="3">The sequence shown here is derived from an EMBL/GenBank/DDBJ whole genome shotgun (WGS) entry which is preliminary data.</text>
</comment>
<feature type="compositionally biased region" description="Basic and acidic residues" evidence="1">
    <location>
        <begin position="140"/>
        <end position="153"/>
    </location>
</feature>
<feature type="signal peptide" evidence="2">
    <location>
        <begin position="1"/>
        <end position="19"/>
    </location>
</feature>
<evidence type="ECO:0008006" key="5">
    <source>
        <dbReference type="Google" id="ProtNLM"/>
    </source>
</evidence>
<reference evidence="3" key="1">
    <citation type="submission" date="2022-11" db="EMBL/GenBank/DDBJ databases">
        <authorList>
            <person name="Kikuchi T."/>
        </authorList>
    </citation>
    <scope>NUCLEOTIDE SEQUENCE</scope>
    <source>
        <strain evidence="3">PS1010</strain>
    </source>
</reference>
<protein>
    <recommendedName>
        <fullName evidence="5">Thioredoxin domain-containing protein</fullName>
    </recommendedName>
</protein>
<proteinExistence type="predicted"/>
<keyword evidence="4" id="KW-1185">Reference proteome</keyword>
<dbReference type="AlphaFoldDB" id="A0A9P1IX97"/>
<gene>
    <name evidence="3" type="ORF">CAMP_LOCUS15053</name>
</gene>
<name>A0A9P1IX97_9PELO</name>
<dbReference type="Proteomes" id="UP001152747">
    <property type="component" value="Unassembled WGS sequence"/>
</dbReference>
<feature type="compositionally biased region" description="Acidic residues" evidence="1">
    <location>
        <begin position="47"/>
        <end position="63"/>
    </location>
</feature>
<feature type="region of interest" description="Disordered" evidence="1">
    <location>
        <begin position="47"/>
        <end position="82"/>
    </location>
</feature>
<keyword evidence="2" id="KW-0732">Signal</keyword>
<feature type="chain" id="PRO_5040463584" description="Thioredoxin domain-containing protein" evidence="2">
    <location>
        <begin position="20"/>
        <end position="162"/>
    </location>
</feature>
<evidence type="ECO:0000313" key="4">
    <source>
        <dbReference type="Proteomes" id="UP001152747"/>
    </source>
</evidence>
<sequence>MIRFLSLFLLLNVIQVADSNPAPLVDTETALKHQAAARLKILNSDDSGEDYLENSESSEDDNSEEKSRARRLTGGTKQGKLDEFEDLLKEPDTEVFPALVIRDSEKNNILFIEEAGGQTYDEFDNSDLGKLFLAKIREVAAESEDEKEKISDKSEEENDEDE</sequence>